<dbReference type="AlphaFoldDB" id="A0A1V3I7L5"/>
<dbReference type="InterPro" id="IPR033799">
    <property type="entry name" value="CdiA_EC869-like"/>
</dbReference>
<dbReference type="EMBL" id="MLHH01000017">
    <property type="protein sequence ID" value="OOF36044.1"/>
    <property type="molecule type" value="Genomic_DNA"/>
</dbReference>
<keyword evidence="2" id="KW-0800">Toxin</keyword>
<evidence type="ECO:0000256" key="2">
    <source>
        <dbReference type="ARBA" id="ARBA00022656"/>
    </source>
</evidence>
<dbReference type="GO" id="GO:0004530">
    <property type="term" value="F:deoxyribonuclease I activity"/>
    <property type="evidence" value="ECO:0007669"/>
    <property type="project" value="InterPro"/>
</dbReference>
<evidence type="ECO:0000259" key="5">
    <source>
        <dbReference type="Pfam" id="PF04829"/>
    </source>
</evidence>
<keyword evidence="4" id="KW-0843">Virulence</keyword>
<feature type="domain" description="VENN motif-containing" evidence="5">
    <location>
        <begin position="162"/>
        <end position="215"/>
    </location>
</feature>
<dbReference type="Gene3D" id="3.40.1350.110">
    <property type="match status" value="1"/>
</dbReference>
<dbReference type="GO" id="GO:0090729">
    <property type="term" value="F:toxin activity"/>
    <property type="evidence" value="ECO:0007669"/>
    <property type="project" value="UniProtKB-KW"/>
</dbReference>
<evidence type="ECO:0000256" key="3">
    <source>
        <dbReference type="ARBA" id="ARBA00022913"/>
    </source>
</evidence>
<comment type="caution">
    <text evidence="7">The sequence shown here is derived from an EMBL/GenBank/DDBJ whole genome shotgun (WGS) entry which is preliminary data.</text>
</comment>
<keyword evidence="8" id="KW-1185">Reference proteome</keyword>
<keyword evidence="3" id="KW-1266">Target cell cytoplasm</keyword>
<proteinExistence type="predicted"/>
<dbReference type="STRING" id="1908258.BKK48_07980"/>
<sequence length="512" mass="55130">MKSAVETYSANRQEEAEREVRRLETERNQALQSGDAEVLAKANRMLKAAKEEARDWGVGGKNKRIVDTVTTVISSAIAGKSGAELTTTALSPLINQKIKEVTTDKTTGEVDKVTNAIAHAVWGAIESVTAGGNVATGAISAAGAELAAPLLAKALYGTDKVRELTEVQKQNIVNLSTLAGAIGSTIVSGNGNGVEILSSSNQGAEIGKRAVEHNNMADDTHPSVEREQNIAMYAKVYFDGDEDKAREFIEGLEIAEARGQIDSVKDLAQAVLNPLDTAKSLWDVVSNPSETYDQILISEAQWRDAYENALENDPKLAGEMSGYLRGSLKGVPTGGVLLTGSGLAMVKGIAKTSDFIKSGKLNLTRKAIPNSEVGIQWGKGISNQGKPWEAYVQSKLPEGAVNLNDIKPNFKTFDHILPDGTAISSKTMDTVGSKIYQNPSKITYTLNKYVDEMVNFKEESKGEFVLYNSNIKARELYLAIPVKTTKEQMKAINKSIDYASSKGTNIIVNKVN</sequence>
<evidence type="ECO:0000259" key="6">
    <source>
        <dbReference type="Pfam" id="PF21111"/>
    </source>
</evidence>
<dbReference type="Pfam" id="PF21111">
    <property type="entry name" value="CDI_toxin_EC869_like"/>
    <property type="match status" value="1"/>
</dbReference>
<dbReference type="Pfam" id="PF04829">
    <property type="entry name" value="PT-VENN"/>
    <property type="match status" value="1"/>
</dbReference>
<name>A0A1V3I7L5_9PAST</name>
<reference evidence="7 8" key="1">
    <citation type="submission" date="2016-10" db="EMBL/GenBank/DDBJ databases">
        <title>Rodentibacter gen. nov. and new species.</title>
        <authorList>
            <person name="Christensen H."/>
        </authorList>
    </citation>
    <scope>NUCLEOTIDE SEQUENCE [LARGE SCALE GENOMIC DNA]</scope>
    <source>
        <strain evidence="7 8">Ac69</strain>
    </source>
</reference>
<feature type="domain" description="CdiA toxin EC869-like" evidence="6">
    <location>
        <begin position="384"/>
        <end position="508"/>
    </location>
</feature>
<evidence type="ECO:0000313" key="7">
    <source>
        <dbReference type="EMBL" id="OOF36044.1"/>
    </source>
</evidence>
<evidence type="ECO:0000313" key="8">
    <source>
        <dbReference type="Proteomes" id="UP000189437"/>
    </source>
</evidence>
<evidence type="ECO:0000256" key="4">
    <source>
        <dbReference type="ARBA" id="ARBA00023026"/>
    </source>
</evidence>
<dbReference type="CDD" id="cd13444">
    <property type="entry name" value="CDI_toxin_EC869_like"/>
    <property type="match status" value="1"/>
</dbReference>
<protein>
    <submittedName>
        <fullName evidence="7">Uncharacterized protein</fullName>
    </submittedName>
</protein>
<organism evidence="7 8">
    <name type="scientific">Rodentibacter heidelbergensis</name>
    <dbReference type="NCBI Taxonomy" id="1908258"/>
    <lineage>
        <taxon>Bacteria</taxon>
        <taxon>Pseudomonadati</taxon>
        <taxon>Pseudomonadota</taxon>
        <taxon>Gammaproteobacteria</taxon>
        <taxon>Pasteurellales</taxon>
        <taxon>Pasteurellaceae</taxon>
        <taxon>Rodentibacter</taxon>
    </lineage>
</organism>
<dbReference type="Proteomes" id="UP000189437">
    <property type="component" value="Unassembled WGS sequence"/>
</dbReference>
<gene>
    <name evidence="7" type="ORF">BKK48_07980</name>
</gene>
<dbReference type="InterPro" id="IPR006914">
    <property type="entry name" value="VENN_dom"/>
</dbReference>
<comment type="subcellular location">
    <subcellularLocation>
        <location evidence="1">Target cell</location>
        <location evidence="1">Target cell cytoplasm</location>
    </subcellularLocation>
</comment>
<evidence type="ECO:0000256" key="1">
    <source>
        <dbReference type="ARBA" id="ARBA00004219"/>
    </source>
</evidence>
<accession>A0A1V3I7L5</accession>